<feature type="region of interest" description="Disordered" evidence="2">
    <location>
        <begin position="167"/>
        <end position="305"/>
    </location>
</feature>
<gene>
    <name evidence="4" type="ORF">CVIRNUC_008509</name>
</gene>
<feature type="compositionally biased region" description="Pro residues" evidence="2">
    <location>
        <begin position="236"/>
        <end position="257"/>
    </location>
</feature>
<dbReference type="AlphaFoldDB" id="A0AAV1IF59"/>
<reference evidence="4 5" key="1">
    <citation type="submission" date="2023-10" db="EMBL/GenBank/DDBJ databases">
        <authorList>
            <person name="Maclean D."/>
            <person name="Macfadyen A."/>
        </authorList>
    </citation>
    <scope>NUCLEOTIDE SEQUENCE [LARGE SCALE GENOMIC DNA]</scope>
</reference>
<evidence type="ECO:0000256" key="1">
    <source>
        <dbReference type="RuleBase" id="RU361260"/>
    </source>
</evidence>
<sequence length="1062" mass="111407">MYVLQVTQTSPMWASEHDTAFVSPDGMMRSVQACPSASMLADLKDCLDFCSNSWVSLFCRQGGTALLLQALDMHAGALGDAEAHEAMLVTLQCMHALMSGAGGMHGVLSTRGFLPAVCAVLARREEPEAAKLVVEMLIKLCLFSAEGYCLAVKTLLGGLLPAEEPEAVLPPPVETQPPAHTASRAAPSPAPPPPPKPPGAGSRASSAAPRAPPPPPPPPRPPTSPAKPSLPVLAARPPPPPPPPPRLPGPQGPPRPAAPRLAIPAPPPLPPDGAAPRQSPSLPGLAAQPSLSAWSAGPHGQKPSMPLAQLQRTQLSSSGAHAEASQALGSIGGQNAKAVPEQQQAGGPEYCTAILTLLKVSVGAVVDMELADHLLSLLNTALSSPEAQHALPLRKCFVDTLLNLGLLNVLADISGMLDPYMEASVHHLRASIKEVIATPKPEPLPAPVAAAAALKAAPKAAPPVPPPPRPGKPSAPPPPPPGGRRGPMKPPAPAQPRAGAGPQPSRKLRAFFWDVLPDARILGTFWEAQPPPYASLDTAEVEELFQAAQAKKLAAKQAATKQLAILDVKRATGIGIRMSGLRVPWRQAAEAVKQLDTRVLCGADDARAMLACVPTAEERKMFGAFLRSGGDAAALSDAERFCLELMQVPGIEERLSTYASTFEAAQQLEEVAAVAAAHLAAQAELRASACFGAVLARALALGNFLNWGSRLGQAAGFRLKNLPKLQDTRTSDGQTNALRYLAKRLVTDKSPQAVLSTEVPHVMSAPLKMSLLEAGEVLERASMAVAQMQKELQKAGPGVKVQLLVKHVQGIESLQVLLQPDNYFDILATSAQGLAKDSCAVREQMQSAKQGFTALVAFFGENPMAVPNDSDFWRDVTAFVAAFSAAQQAALALEQIEQQRLARQLAKAGSVLPPPKALRQSLAEVQPASGGGHKSEQQRKQSHDMGKEIPCIPVHADASAGPEPAWQQQSKRSHRLTPEGTEGKDTGYKLIPAVPEVPNRRASIGLPEAKRGLPSTLTSEGSPLLKQQEDCGAGAGDDTIDGATEADLEALLGHLVSRAEHI</sequence>
<evidence type="ECO:0000313" key="5">
    <source>
        <dbReference type="Proteomes" id="UP001314263"/>
    </source>
</evidence>
<dbReference type="Gene3D" id="1.25.10.10">
    <property type="entry name" value="Leucine-rich Repeat Variant"/>
    <property type="match status" value="1"/>
</dbReference>
<feature type="region of interest" description="Disordered" evidence="2">
    <location>
        <begin position="457"/>
        <end position="504"/>
    </location>
</feature>
<evidence type="ECO:0000313" key="4">
    <source>
        <dbReference type="EMBL" id="CAK0785302.1"/>
    </source>
</evidence>
<comment type="similarity">
    <text evidence="1">Belongs to the formin-like family.</text>
</comment>
<accession>A0AAV1IF59</accession>
<feature type="compositionally biased region" description="Pro residues" evidence="2">
    <location>
        <begin position="264"/>
        <end position="273"/>
    </location>
</feature>
<evidence type="ECO:0000256" key="2">
    <source>
        <dbReference type="SAM" id="MobiDB-lite"/>
    </source>
</evidence>
<evidence type="ECO:0000259" key="3">
    <source>
        <dbReference type="PROSITE" id="PS51444"/>
    </source>
</evidence>
<dbReference type="InterPro" id="IPR051425">
    <property type="entry name" value="Formin_Homology"/>
</dbReference>
<feature type="compositionally biased region" description="Low complexity" evidence="2">
    <location>
        <begin position="495"/>
        <end position="504"/>
    </location>
</feature>
<dbReference type="InterPro" id="IPR011989">
    <property type="entry name" value="ARM-like"/>
</dbReference>
<feature type="compositionally biased region" description="Low complexity" evidence="2">
    <location>
        <begin position="199"/>
        <end position="209"/>
    </location>
</feature>
<dbReference type="InterPro" id="IPR015425">
    <property type="entry name" value="FH2_Formin"/>
</dbReference>
<feature type="compositionally biased region" description="Low complexity" evidence="2">
    <location>
        <begin position="226"/>
        <end position="235"/>
    </location>
</feature>
<feature type="compositionally biased region" description="Pro residues" evidence="2">
    <location>
        <begin position="210"/>
        <end position="225"/>
    </location>
</feature>
<dbReference type="EMBL" id="CAUYUE010000012">
    <property type="protein sequence ID" value="CAK0785302.1"/>
    <property type="molecule type" value="Genomic_DNA"/>
</dbReference>
<feature type="domain" description="FH2" evidence="3">
    <location>
        <begin position="498"/>
        <end position="909"/>
    </location>
</feature>
<dbReference type="SMART" id="SM00498">
    <property type="entry name" value="FH2"/>
    <property type="match status" value="1"/>
</dbReference>
<feature type="compositionally biased region" description="Basic and acidic residues" evidence="2">
    <location>
        <begin position="933"/>
        <end position="947"/>
    </location>
</feature>
<comment type="caution">
    <text evidence="4">The sequence shown here is derived from an EMBL/GenBank/DDBJ whole genome shotgun (WGS) entry which is preliminary data.</text>
</comment>
<dbReference type="Proteomes" id="UP001314263">
    <property type="component" value="Unassembled WGS sequence"/>
</dbReference>
<dbReference type="SUPFAM" id="SSF101447">
    <property type="entry name" value="Formin homology 2 domain (FH2 domain)"/>
    <property type="match status" value="1"/>
</dbReference>
<keyword evidence="5" id="KW-1185">Reference proteome</keyword>
<feature type="compositionally biased region" description="Low complexity" evidence="2">
    <location>
        <begin position="177"/>
        <end position="187"/>
    </location>
</feature>
<feature type="compositionally biased region" description="Pro residues" evidence="2">
    <location>
        <begin position="188"/>
        <end position="198"/>
    </location>
</feature>
<dbReference type="PANTHER" id="PTHR45725">
    <property type="entry name" value="FORMIN HOMOLOGY 2 FAMILY MEMBER"/>
    <property type="match status" value="1"/>
</dbReference>
<dbReference type="PANTHER" id="PTHR45725:SF1">
    <property type="entry name" value="DISHEVELLED ASSOCIATED ACTIVATOR OF MORPHOGENESIS, ISOFORM D"/>
    <property type="match status" value="1"/>
</dbReference>
<feature type="region of interest" description="Disordered" evidence="2">
    <location>
        <begin position="922"/>
        <end position="989"/>
    </location>
</feature>
<protein>
    <recommendedName>
        <fullName evidence="1">Formin-like protein</fullName>
    </recommendedName>
</protein>
<dbReference type="SUPFAM" id="SSF48371">
    <property type="entry name" value="ARM repeat"/>
    <property type="match status" value="1"/>
</dbReference>
<dbReference type="InterPro" id="IPR042201">
    <property type="entry name" value="FH2_Formin_sf"/>
</dbReference>
<proteinExistence type="inferred from homology"/>
<name>A0AAV1IF59_9CHLO</name>
<feature type="compositionally biased region" description="Pro residues" evidence="2">
    <location>
        <begin position="460"/>
        <end position="494"/>
    </location>
</feature>
<dbReference type="Gene3D" id="1.20.58.2220">
    <property type="entry name" value="Formin, FH2 domain"/>
    <property type="match status" value="1"/>
</dbReference>
<dbReference type="Pfam" id="PF02181">
    <property type="entry name" value="FH2"/>
    <property type="match status" value="1"/>
</dbReference>
<organism evidence="4 5">
    <name type="scientific">Coccomyxa viridis</name>
    <dbReference type="NCBI Taxonomy" id="1274662"/>
    <lineage>
        <taxon>Eukaryota</taxon>
        <taxon>Viridiplantae</taxon>
        <taxon>Chlorophyta</taxon>
        <taxon>core chlorophytes</taxon>
        <taxon>Trebouxiophyceae</taxon>
        <taxon>Trebouxiophyceae incertae sedis</taxon>
        <taxon>Coccomyxaceae</taxon>
        <taxon>Coccomyxa</taxon>
    </lineage>
</organism>
<dbReference type="PROSITE" id="PS51444">
    <property type="entry name" value="FH2"/>
    <property type="match status" value="1"/>
</dbReference>
<dbReference type="InterPro" id="IPR016024">
    <property type="entry name" value="ARM-type_fold"/>
</dbReference>